<name>A0A563VTS2_9CYAN</name>
<dbReference type="Proteomes" id="UP000320055">
    <property type="component" value="Unassembled WGS sequence"/>
</dbReference>
<sequence>MIDIPVEKNSEEEQSTTEQLKEYKLLTELSEDQRLEMELIAEIRHASDRKNKSRLIEEAANKLEKSTRTIRRMVTKVEQEGLAALCSTVRSDRG</sequence>
<gene>
    <name evidence="2" type="ORF">H1P_2910008</name>
</gene>
<keyword evidence="3" id="KW-1185">Reference proteome</keyword>
<dbReference type="EMBL" id="CAACVJ010000214">
    <property type="protein sequence ID" value="VEP14847.1"/>
    <property type="molecule type" value="Genomic_DNA"/>
</dbReference>
<dbReference type="AlphaFoldDB" id="A0A563VTS2"/>
<evidence type="ECO:0000256" key="1">
    <source>
        <dbReference type="SAM" id="Coils"/>
    </source>
</evidence>
<protein>
    <submittedName>
        <fullName evidence="2">Uncharacterized protein</fullName>
    </submittedName>
</protein>
<proteinExistence type="predicted"/>
<evidence type="ECO:0000313" key="3">
    <source>
        <dbReference type="Proteomes" id="UP000320055"/>
    </source>
</evidence>
<keyword evidence="1" id="KW-0175">Coiled coil</keyword>
<organism evidence="2 3">
    <name type="scientific">Hyella patelloides LEGE 07179</name>
    <dbReference type="NCBI Taxonomy" id="945734"/>
    <lineage>
        <taxon>Bacteria</taxon>
        <taxon>Bacillati</taxon>
        <taxon>Cyanobacteriota</taxon>
        <taxon>Cyanophyceae</taxon>
        <taxon>Pleurocapsales</taxon>
        <taxon>Hyellaceae</taxon>
        <taxon>Hyella</taxon>
    </lineage>
</organism>
<dbReference type="RefSeq" id="WP_144873662.1">
    <property type="nucleotide sequence ID" value="NZ_LR214033.1"/>
</dbReference>
<accession>A0A563VTS2</accession>
<reference evidence="2 3" key="1">
    <citation type="submission" date="2019-01" db="EMBL/GenBank/DDBJ databases">
        <authorList>
            <person name="Brito A."/>
        </authorList>
    </citation>
    <scope>NUCLEOTIDE SEQUENCE [LARGE SCALE GENOMIC DNA]</scope>
    <source>
        <strain evidence="2">1</strain>
    </source>
</reference>
<feature type="coiled-coil region" evidence="1">
    <location>
        <begin position="49"/>
        <end position="76"/>
    </location>
</feature>
<evidence type="ECO:0000313" key="2">
    <source>
        <dbReference type="EMBL" id="VEP14847.1"/>
    </source>
</evidence>
<dbReference type="OrthoDB" id="501284at2"/>